<proteinExistence type="predicted"/>
<dbReference type="PANTHER" id="PTHR46825">
    <property type="entry name" value="D-ALANYL-D-ALANINE-CARBOXYPEPTIDASE/ENDOPEPTIDASE AMPH"/>
    <property type="match status" value="1"/>
</dbReference>
<gene>
    <name evidence="2" type="ORF">HHU12_15360</name>
</gene>
<dbReference type="GO" id="GO:0016787">
    <property type="term" value="F:hydrolase activity"/>
    <property type="evidence" value="ECO:0007669"/>
    <property type="project" value="UniProtKB-KW"/>
</dbReference>
<dbReference type="EMBL" id="JABANE010000040">
    <property type="protein sequence ID" value="NME69353.1"/>
    <property type="molecule type" value="Genomic_DNA"/>
</dbReference>
<dbReference type="RefSeq" id="WP_169657630.1">
    <property type="nucleotide sequence ID" value="NZ_JABANE010000040.1"/>
</dbReference>
<feature type="domain" description="Beta-lactamase-related" evidence="1">
    <location>
        <begin position="43"/>
        <end position="373"/>
    </location>
</feature>
<evidence type="ECO:0000313" key="3">
    <source>
        <dbReference type="Proteomes" id="UP000576082"/>
    </source>
</evidence>
<evidence type="ECO:0000259" key="1">
    <source>
        <dbReference type="Pfam" id="PF00144"/>
    </source>
</evidence>
<dbReference type="PANTHER" id="PTHR46825:SF9">
    <property type="entry name" value="BETA-LACTAMASE-RELATED DOMAIN-CONTAINING PROTEIN"/>
    <property type="match status" value="1"/>
</dbReference>
<dbReference type="Proteomes" id="UP000576082">
    <property type="component" value="Unassembled WGS sequence"/>
</dbReference>
<keyword evidence="2" id="KW-0378">Hydrolase</keyword>
<evidence type="ECO:0000313" key="2">
    <source>
        <dbReference type="EMBL" id="NME69353.1"/>
    </source>
</evidence>
<reference evidence="2 3" key="1">
    <citation type="submission" date="2020-04" db="EMBL/GenBank/DDBJ databases">
        <title>Flammeovirga sp. SR4, a novel species isolated from seawater.</title>
        <authorList>
            <person name="Wang X."/>
        </authorList>
    </citation>
    <scope>NUCLEOTIDE SEQUENCE [LARGE SCALE GENOMIC DNA]</scope>
    <source>
        <strain evidence="2 3">ATCC 23126</strain>
    </source>
</reference>
<dbReference type="InterPro" id="IPR001466">
    <property type="entry name" value="Beta-lactam-related"/>
</dbReference>
<dbReference type="AlphaFoldDB" id="A0A7X9RVA7"/>
<sequence length="394" mass="44926">MRTNLLLLWSLLLLCPYRSLIAQEQFIEQRLDPIYQDLETRFEIQGTVIQIFNSDSVLLKKNYGVQDHSSKVPMNDSSLFYLSDLTKTVIAAAVQNEIQKKTVHPDSSISNYLHHLDKNATQVGSVTIHELLYHISGIQNDRYGMVKDDMDKEKARNQKEPQPASKFTKKIKGNTIPFDTLKAVEYSDINYMLLVDVVETVSNSTFSEYCQTTFFDPLELESASFSHIKNQHLVTPYTQYARSADSTVMATNRTFKQASPYHRNNAYVEGLSMKAQDLTKWMQYFLALNNATYQGGAPSLNTKEMWTSKSKIDVINYWTINVLKGDLAMGWHPKTILGEDIVMTFSQEQGFKHCCFLLPERNIGVTVLTNTNRCPSPGIGYAILEILIEEELIN</sequence>
<dbReference type="Pfam" id="PF00144">
    <property type="entry name" value="Beta-lactamase"/>
    <property type="match status" value="1"/>
</dbReference>
<keyword evidence="3" id="KW-1185">Reference proteome</keyword>
<dbReference type="InterPro" id="IPR050491">
    <property type="entry name" value="AmpC-like"/>
</dbReference>
<comment type="caution">
    <text evidence="2">The sequence shown here is derived from an EMBL/GenBank/DDBJ whole genome shotgun (WGS) entry which is preliminary data.</text>
</comment>
<accession>A0A7X9RVA7</accession>
<name>A0A7X9RVA7_9BACT</name>
<organism evidence="2 3">
    <name type="scientific">Flammeovirga aprica JL-4</name>
    <dbReference type="NCBI Taxonomy" id="694437"/>
    <lineage>
        <taxon>Bacteria</taxon>
        <taxon>Pseudomonadati</taxon>
        <taxon>Bacteroidota</taxon>
        <taxon>Cytophagia</taxon>
        <taxon>Cytophagales</taxon>
        <taxon>Flammeovirgaceae</taxon>
        <taxon>Flammeovirga</taxon>
    </lineage>
</organism>
<dbReference type="SUPFAM" id="SSF56601">
    <property type="entry name" value="beta-lactamase/transpeptidase-like"/>
    <property type="match status" value="1"/>
</dbReference>
<dbReference type="InterPro" id="IPR012338">
    <property type="entry name" value="Beta-lactam/transpept-like"/>
</dbReference>
<protein>
    <submittedName>
        <fullName evidence="2">Serine hydrolase</fullName>
    </submittedName>
</protein>
<dbReference type="Gene3D" id="3.40.710.10">
    <property type="entry name" value="DD-peptidase/beta-lactamase superfamily"/>
    <property type="match status" value="1"/>
</dbReference>